<dbReference type="InterPro" id="IPR041611">
    <property type="entry name" value="SKICH"/>
</dbReference>
<evidence type="ECO:0000313" key="5">
    <source>
        <dbReference type="Proteomes" id="UP001501920"/>
    </source>
</evidence>
<dbReference type="OMA" id="PFCFRNP"/>
<dbReference type="AlphaFoldDB" id="A0A3B4C8X4"/>
<evidence type="ECO:0000259" key="3">
    <source>
        <dbReference type="Pfam" id="PF17751"/>
    </source>
</evidence>
<feature type="coiled-coil region" evidence="2">
    <location>
        <begin position="143"/>
        <end position="184"/>
    </location>
</feature>
<sequence length="559" mass="64221">MSDSTEEDRVTLGMESSCFSQVVFMDVPHSYPPNTSVKCSYSVTGGLNPSSRDWIGLFKVGWSSTQNYHNYVWVELPVNHDGTEPLKLQVAFDEYYLPKDDGEFYQFCYVDSSGQVRGASTPFCFQNPAESSLDCSLEKDLLVITTQEQAEQMENEKKDLLTQMEQVKEENLILKNELEERLREILRLRMHIDKLKSDGTSGTLAPKEQKPECVEQVTQEQQLLSHTVAENETKQEQESLTISQDKYDKAVQKILMLKEEKVLLKEQVEAQQAEISQLRPKVKEYEQDFNRLQDHVQLLQVDVQSSRKENERLHAEILELMEMKREVEGLRDKNKSLLARLSEQGPSDGDQSNTKVQIQTVLEQLTEARGTLRKEIANSNEANKRADKAELELRQLKEQLEQMTVAKERKVDRSQTEKQLEEAQSRIDEQATMAKIARLEKEKLAEENEELKAEVMKLQTQLYELQLASVAAVSQQQPSPLSPSFTDPFNSLQQPQSASHYYENIPGLSGNPTDKMVCRHCQESFPDISEDELAMHEQSHKCLQKHNQVHKPHRDPHVL</sequence>
<reference evidence="4" key="2">
    <citation type="submission" date="2025-08" db="UniProtKB">
        <authorList>
            <consortium name="Ensembl"/>
        </authorList>
    </citation>
    <scope>IDENTIFICATION</scope>
</reference>
<gene>
    <name evidence="4" type="primary">CALCOCO2</name>
</gene>
<dbReference type="Pfam" id="PF17751">
    <property type="entry name" value="SKICH"/>
    <property type="match status" value="1"/>
</dbReference>
<dbReference type="InterPro" id="IPR051002">
    <property type="entry name" value="UBA_autophagy_assoc_protein"/>
</dbReference>
<dbReference type="STRING" id="42514.ENSPNAP00000007645"/>
<feature type="domain" description="SKICH" evidence="3">
    <location>
        <begin position="22"/>
        <end position="125"/>
    </location>
</feature>
<keyword evidence="5" id="KW-1185">Reference proteome</keyword>
<evidence type="ECO:0000313" key="4">
    <source>
        <dbReference type="Ensembl" id="ENSPNAP00000007645.2"/>
    </source>
</evidence>
<accession>A0A3B4C8X4</accession>
<organism evidence="4 5">
    <name type="scientific">Pygocentrus nattereri</name>
    <name type="common">Red-bellied piranha</name>
    <dbReference type="NCBI Taxonomy" id="42514"/>
    <lineage>
        <taxon>Eukaryota</taxon>
        <taxon>Metazoa</taxon>
        <taxon>Chordata</taxon>
        <taxon>Craniata</taxon>
        <taxon>Vertebrata</taxon>
        <taxon>Euteleostomi</taxon>
        <taxon>Actinopterygii</taxon>
        <taxon>Neopterygii</taxon>
        <taxon>Teleostei</taxon>
        <taxon>Ostariophysi</taxon>
        <taxon>Characiformes</taxon>
        <taxon>Characoidei</taxon>
        <taxon>Pygocentrus</taxon>
    </lineage>
</organism>
<dbReference type="Ensembl" id="ENSPNAT00000001477.2">
    <property type="protein sequence ID" value="ENSPNAP00000007645.2"/>
    <property type="gene ID" value="ENSPNAG00000005785.2"/>
</dbReference>
<evidence type="ECO:0000256" key="2">
    <source>
        <dbReference type="SAM" id="Coils"/>
    </source>
</evidence>
<dbReference type="PANTHER" id="PTHR31915:SF10">
    <property type="entry name" value="CALCIUM-BINDING AND COILED-COIL DOMAIN 2"/>
    <property type="match status" value="1"/>
</dbReference>
<reference evidence="4" key="3">
    <citation type="submission" date="2025-09" db="UniProtKB">
        <authorList>
            <consortium name="Ensembl"/>
        </authorList>
    </citation>
    <scope>IDENTIFICATION</scope>
</reference>
<dbReference type="OrthoDB" id="10015001at2759"/>
<protein>
    <recommendedName>
        <fullName evidence="3">SKICH domain-containing protein</fullName>
    </recommendedName>
</protein>
<evidence type="ECO:0000256" key="1">
    <source>
        <dbReference type="ARBA" id="ARBA00023054"/>
    </source>
</evidence>
<feature type="coiled-coil region" evidence="2">
    <location>
        <begin position="247"/>
        <end position="468"/>
    </location>
</feature>
<keyword evidence="1 2" id="KW-0175">Coiled coil</keyword>
<dbReference type="Proteomes" id="UP001501920">
    <property type="component" value="Chromosome 13"/>
</dbReference>
<dbReference type="GeneTree" id="ENSGT00950000183025"/>
<name>A0A3B4C8X4_PYGNA</name>
<proteinExistence type="predicted"/>
<dbReference type="PANTHER" id="PTHR31915">
    <property type="entry name" value="SKICH DOMAIN-CONTAINING PROTEIN"/>
    <property type="match status" value="1"/>
</dbReference>
<dbReference type="Gene3D" id="2.60.40.2840">
    <property type="match status" value="1"/>
</dbReference>
<reference evidence="4 5" key="1">
    <citation type="submission" date="2020-10" db="EMBL/GenBank/DDBJ databases">
        <title>Pygocentrus nattereri (red-bellied piranha) genome, fPygNat1, primary haplotype.</title>
        <authorList>
            <person name="Myers G."/>
            <person name="Meyer A."/>
            <person name="Karagic N."/>
            <person name="Pippel M."/>
            <person name="Winkler S."/>
            <person name="Tracey A."/>
            <person name="Wood J."/>
            <person name="Formenti G."/>
            <person name="Howe K."/>
            <person name="Fedrigo O."/>
            <person name="Jarvis E.D."/>
        </authorList>
    </citation>
    <scope>NUCLEOTIDE SEQUENCE [LARGE SCALE GENOMIC DNA]</scope>
</reference>